<geneLocation type="plasmid" evidence="4">
    <name>pac1084_1</name>
</geneLocation>
<feature type="compositionally biased region" description="Basic and acidic residues" evidence="1">
    <location>
        <begin position="14"/>
        <end position="33"/>
    </location>
</feature>
<evidence type="ECO:0000313" key="4">
    <source>
        <dbReference type="Proteomes" id="UP000189055"/>
    </source>
</evidence>
<feature type="region of interest" description="Disordered" evidence="1">
    <location>
        <begin position="285"/>
        <end position="328"/>
    </location>
</feature>
<keyword evidence="2" id="KW-1133">Transmembrane helix</keyword>
<proteinExistence type="predicted"/>
<keyword evidence="2" id="KW-0472">Membrane</keyword>
<evidence type="ECO:0000256" key="2">
    <source>
        <dbReference type="SAM" id="Phobius"/>
    </source>
</evidence>
<keyword evidence="2" id="KW-0812">Transmembrane</keyword>
<feature type="region of interest" description="Disordered" evidence="1">
    <location>
        <begin position="1"/>
        <end position="67"/>
    </location>
</feature>
<feature type="transmembrane region" description="Helical" evidence="2">
    <location>
        <begin position="69"/>
        <end position="87"/>
    </location>
</feature>
<evidence type="ECO:0000313" key="3">
    <source>
        <dbReference type="EMBL" id="AQT06317.1"/>
    </source>
</evidence>
<feature type="compositionally biased region" description="Polar residues" evidence="1">
    <location>
        <begin position="116"/>
        <end position="128"/>
    </location>
</feature>
<sequence>MTSHAFEEDMPGGTREREHEQNEHVDRRGRVDADDYDAPPRRSSRQRRPDVDDDEDDDEGQEPKSNKKLIIVGGGAAVVLFALLYTGTGTKLYDMATGQNAAPPPVTHHSSRPKLANQNRVAKRSANQDADEGLPQAGGNAQALFPPSDDDSAPPRTARRRMAAQQQDADQDTSMPLQARTPGDMERMGRPGSADPMAPAALPFPASGEPQASASVGTFSKDVVDKLNSVLTKLDDMTKKMSEIEKISERQEAKIEQGAIAVVNMSAKLDSLVGRMNDQQANIESLKDTIHTPAPKKAPAPDDTDTSKTAEAPQPKKTAKKEEAGSSHSHVIRGYILKGVSEGDPPTSVFIKTPNGAIMKNINEDVGGSAGVIKEIRQIKGGSWEVVTTKGIIPAG</sequence>
<gene>
    <name evidence="3" type="ORF">A0U91_14935</name>
</gene>
<dbReference type="Proteomes" id="UP000189055">
    <property type="component" value="Plasmid pAC1084_1"/>
</dbReference>
<feature type="compositionally biased region" description="Low complexity" evidence="1">
    <location>
        <begin position="163"/>
        <end position="175"/>
    </location>
</feature>
<dbReference type="EMBL" id="CP014688">
    <property type="protein sequence ID" value="AQT06317.1"/>
    <property type="molecule type" value="Genomic_DNA"/>
</dbReference>
<name>A0A1U9LIU2_9PROT</name>
<dbReference type="RefSeq" id="WP_077931946.1">
    <property type="nucleotide sequence ID" value="NZ_CP014688.1"/>
</dbReference>
<protein>
    <submittedName>
        <fullName evidence="3">Uncharacterized protein</fullName>
    </submittedName>
</protein>
<reference evidence="3 4" key="1">
    <citation type="submission" date="2016-03" db="EMBL/GenBank/DDBJ databases">
        <title>Acetic acid bacteria sequencing.</title>
        <authorList>
            <person name="Brandt J."/>
            <person name="Jakob F."/>
            <person name="Vogel R.F."/>
        </authorList>
    </citation>
    <scope>NUCLEOTIDE SEQUENCE [LARGE SCALE GENOMIC DNA]</scope>
    <source>
        <strain evidence="3 4">TMW2.1084</strain>
        <plasmid evidence="4">pac1084_1</plasmid>
    </source>
</reference>
<feature type="region of interest" description="Disordered" evidence="1">
    <location>
        <begin position="101"/>
        <end position="214"/>
    </location>
</feature>
<accession>A0A1U9LIU2</accession>
<feature type="compositionally biased region" description="Acidic residues" evidence="1">
    <location>
        <begin position="51"/>
        <end position="60"/>
    </location>
</feature>
<organism evidence="3 4">
    <name type="scientific">Acetobacter persici</name>
    <dbReference type="NCBI Taxonomy" id="1076596"/>
    <lineage>
        <taxon>Bacteria</taxon>
        <taxon>Pseudomonadati</taxon>
        <taxon>Pseudomonadota</taxon>
        <taxon>Alphaproteobacteria</taxon>
        <taxon>Acetobacterales</taxon>
        <taxon>Acetobacteraceae</taxon>
        <taxon>Acetobacter</taxon>
    </lineage>
</organism>
<keyword evidence="3" id="KW-0614">Plasmid</keyword>
<dbReference type="KEGG" id="aper:A0U91_14935"/>
<evidence type="ECO:0000256" key="1">
    <source>
        <dbReference type="SAM" id="MobiDB-lite"/>
    </source>
</evidence>
<dbReference type="AlphaFoldDB" id="A0A1U9LIU2"/>